<protein>
    <submittedName>
        <fullName evidence="1">Mini-circle protein</fullName>
    </submittedName>
</protein>
<dbReference type="AlphaFoldDB" id="A0A1W9YS49"/>
<dbReference type="InterPro" id="IPR007061">
    <property type="entry name" value="MST-like"/>
</dbReference>
<name>A0A1W9YS49_MYCBA</name>
<dbReference type="InterPro" id="IPR034660">
    <property type="entry name" value="DinB/YfiT-like"/>
</dbReference>
<keyword evidence="2" id="KW-1185">Reference proteome</keyword>
<comment type="caution">
    <text evidence="1">The sequence shown here is derived from an EMBL/GenBank/DDBJ whole genome shotgun (WGS) entry which is preliminary data.</text>
</comment>
<dbReference type="Proteomes" id="UP000192366">
    <property type="component" value="Unassembled WGS sequence"/>
</dbReference>
<accession>A0A1W9YS49</accession>
<sequence length="153" mass="16423">MADTPPPRTGGSEIEVLRGFLDYLRASIAGKVDGAPEPQVRTAMVPSGTNLLGLLNHVTWVERWIFLGDNVTDWSATFAAASGDTVTDVVQRYRATVAQANEVLDGCSDLAEPVPGKTSPSVRWALTHMIEETGRHAGHADILRELIDGSTGR</sequence>
<dbReference type="EMBL" id="MVHJ01000023">
    <property type="protein sequence ID" value="ORA02853.1"/>
    <property type="molecule type" value="Genomic_DNA"/>
</dbReference>
<dbReference type="SUPFAM" id="SSF109854">
    <property type="entry name" value="DinB/YfiT-like putative metalloenzymes"/>
    <property type="match status" value="1"/>
</dbReference>
<dbReference type="Pfam" id="PF04978">
    <property type="entry name" value="MST"/>
    <property type="match status" value="1"/>
</dbReference>
<dbReference type="STRING" id="564198.BST17_21500"/>
<evidence type="ECO:0000313" key="2">
    <source>
        <dbReference type="Proteomes" id="UP000192366"/>
    </source>
</evidence>
<dbReference type="Gene3D" id="1.20.120.450">
    <property type="entry name" value="dinb family like domain"/>
    <property type="match status" value="1"/>
</dbReference>
<gene>
    <name evidence="1" type="ORF">BST17_21500</name>
</gene>
<proteinExistence type="predicted"/>
<evidence type="ECO:0000313" key="1">
    <source>
        <dbReference type="EMBL" id="ORA02853.1"/>
    </source>
</evidence>
<dbReference type="RefSeq" id="WP_083060930.1">
    <property type="nucleotide sequence ID" value="NZ_JACKVM010000005.1"/>
</dbReference>
<reference evidence="1 2" key="1">
    <citation type="submission" date="2017-02" db="EMBL/GenBank/DDBJ databases">
        <title>The new phylogeny of genus Mycobacterium.</title>
        <authorList>
            <person name="Tortoli E."/>
            <person name="Trovato A."/>
            <person name="Cirillo D.M."/>
        </authorList>
    </citation>
    <scope>NUCLEOTIDE SEQUENCE [LARGE SCALE GENOMIC DNA]</scope>
    <source>
        <strain evidence="1 2">DSM 45578</strain>
    </source>
</reference>
<organism evidence="1 2">
    <name type="scientific">Mycolicibacterium bacteremicum</name>
    <name type="common">Mycobacterium bacteremicum</name>
    <dbReference type="NCBI Taxonomy" id="564198"/>
    <lineage>
        <taxon>Bacteria</taxon>
        <taxon>Bacillati</taxon>
        <taxon>Actinomycetota</taxon>
        <taxon>Actinomycetes</taxon>
        <taxon>Mycobacteriales</taxon>
        <taxon>Mycobacteriaceae</taxon>
        <taxon>Mycolicibacterium</taxon>
    </lineage>
</organism>
<dbReference type="OrthoDB" id="4548523at2"/>